<gene>
    <name evidence="7" type="ORF">C7212DRAFT_80125</name>
    <name evidence="8" type="ORF">C7212DRAFT_81327</name>
</gene>
<dbReference type="GO" id="GO:0022857">
    <property type="term" value="F:transmembrane transporter activity"/>
    <property type="evidence" value="ECO:0007669"/>
    <property type="project" value="InterPro"/>
</dbReference>
<name>A0A317SVD6_9PEZI</name>
<evidence type="ECO:0000256" key="2">
    <source>
        <dbReference type="ARBA" id="ARBA00022448"/>
    </source>
</evidence>
<dbReference type="STRING" id="42249.A0A317SVD6"/>
<protein>
    <recommendedName>
        <fullName evidence="10">Amino acid permease/ SLC12A domain-containing protein</fullName>
    </recommendedName>
</protein>
<dbReference type="PANTHER" id="PTHR45649">
    <property type="entry name" value="AMINO-ACID PERMEASE BAT1"/>
    <property type="match status" value="1"/>
</dbReference>
<evidence type="ECO:0000313" key="7">
    <source>
        <dbReference type="EMBL" id="PWW78376.1"/>
    </source>
</evidence>
<feature type="non-terminal residue" evidence="8">
    <location>
        <position position="183"/>
    </location>
</feature>
<dbReference type="InterPro" id="IPR002293">
    <property type="entry name" value="AA/rel_permease1"/>
</dbReference>
<dbReference type="Gene3D" id="1.20.1740.10">
    <property type="entry name" value="Amino acid/polyamine transporter I"/>
    <property type="match status" value="1"/>
</dbReference>
<evidence type="ECO:0000256" key="5">
    <source>
        <dbReference type="ARBA" id="ARBA00023136"/>
    </source>
</evidence>
<evidence type="ECO:0000313" key="8">
    <source>
        <dbReference type="EMBL" id="PWW78378.1"/>
    </source>
</evidence>
<keyword evidence="5 6" id="KW-0472">Membrane</keyword>
<reference evidence="8 9" key="1">
    <citation type="submission" date="2018-03" db="EMBL/GenBank/DDBJ databases">
        <title>Genomes of Pezizomycetes fungi and the evolution of truffles.</title>
        <authorList>
            <person name="Murat C."/>
            <person name="Payen T."/>
            <person name="Noel B."/>
            <person name="Kuo A."/>
            <person name="Martin F.M."/>
        </authorList>
    </citation>
    <scope>NUCLEOTIDE SEQUENCE [LARGE SCALE GENOMIC DNA]</scope>
    <source>
        <strain evidence="8">091103-1</strain>
    </source>
</reference>
<feature type="transmembrane region" description="Helical" evidence="6">
    <location>
        <begin position="147"/>
        <end position="175"/>
    </location>
</feature>
<dbReference type="EMBL" id="PYWC01000016">
    <property type="protein sequence ID" value="PWW78378.1"/>
    <property type="molecule type" value="Genomic_DNA"/>
</dbReference>
<dbReference type="OrthoDB" id="2417308at2759"/>
<dbReference type="PANTHER" id="PTHR45649:SF14">
    <property type="entry name" value="GABA PERMEASE"/>
    <property type="match status" value="1"/>
</dbReference>
<comment type="caution">
    <text evidence="8">The sequence shown here is derived from an EMBL/GenBank/DDBJ whole genome shotgun (WGS) entry which is preliminary data.</text>
</comment>
<keyword evidence="4 6" id="KW-1133">Transmembrane helix</keyword>
<feature type="transmembrane region" description="Helical" evidence="6">
    <location>
        <begin position="72"/>
        <end position="95"/>
    </location>
</feature>
<evidence type="ECO:0000313" key="9">
    <source>
        <dbReference type="Proteomes" id="UP000246991"/>
    </source>
</evidence>
<keyword evidence="9" id="KW-1185">Reference proteome</keyword>
<sequence>PFIQIVLNATNSRTAALIITILVISTNIQNIMNCAQISSRVIWSFARDEGFIFSKYFRDVHPALKAPVRAIFAAWAIGAALVVLYLGSTSAFNALSSALVVMSHITYSTISTHPFPLPLVANLVISNTNRIFLLCKRSSPFPTNFPLGSLGWGVNTITVVYMVFTAVMFCLPGFIPVGGANMN</sequence>
<comment type="subcellular location">
    <subcellularLocation>
        <location evidence="1">Membrane</location>
        <topology evidence="1">Multi-pass membrane protein</topology>
    </subcellularLocation>
</comment>
<evidence type="ECO:0000256" key="3">
    <source>
        <dbReference type="ARBA" id="ARBA00022692"/>
    </source>
</evidence>
<organism evidence="8 9">
    <name type="scientific">Tuber magnatum</name>
    <name type="common">white Piedmont truffle</name>
    <dbReference type="NCBI Taxonomy" id="42249"/>
    <lineage>
        <taxon>Eukaryota</taxon>
        <taxon>Fungi</taxon>
        <taxon>Dikarya</taxon>
        <taxon>Ascomycota</taxon>
        <taxon>Pezizomycotina</taxon>
        <taxon>Pezizomycetes</taxon>
        <taxon>Pezizales</taxon>
        <taxon>Tuberaceae</taxon>
        <taxon>Tuber</taxon>
    </lineage>
</organism>
<keyword evidence="3 6" id="KW-0812">Transmembrane</keyword>
<evidence type="ECO:0000256" key="6">
    <source>
        <dbReference type="SAM" id="Phobius"/>
    </source>
</evidence>
<dbReference type="Proteomes" id="UP000246991">
    <property type="component" value="Unassembled WGS sequence"/>
</dbReference>
<dbReference type="EMBL" id="PYWC01000016">
    <property type="protein sequence ID" value="PWW78376.1"/>
    <property type="molecule type" value="Genomic_DNA"/>
</dbReference>
<accession>A0A317SVD6</accession>
<dbReference type="AlphaFoldDB" id="A0A317SVD6"/>
<evidence type="ECO:0000256" key="1">
    <source>
        <dbReference type="ARBA" id="ARBA00004141"/>
    </source>
</evidence>
<keyword evidence="2" id="KW-0813">Transport</keyword>
<proteinExistence type="predicted"/>
<evidence type="ECO:0008006" key="10">
    <source>
        <dbReference type="Google" id="ProtNLM"/>
    </source>
</evidence>
<evidence type="ECO:0000256" key="4">
    <source>
        <dbReference type="ARBA" id="ARBA00022989"/>
    </source>
</evidence>
<dbReference type="GO" id="GO:0016020">
    <property type="term" value="C:membrane"/>
    <property type="evidence" value="ECO:0007669"/>
    <property type="project" value="UniProtKB-SubCell"/>
</dbReference>
<feature type="non-terminal residue" evidence="8">
    <location>
        <position position="1"/>
    </location>
</feature>
<dbReference type="Pfam" id="PF13520">
    <property type="entry name" value="AA_permease_2"/>
    <property type="match status" value="1"/>
</dbReference>